<evidence type="ECO:0000313" key="2">
    <source>
        <dbReference type="EMBL" id="KAJ1190647.1"/>
    </source>
</evidence>
<proteinExistence type="predicted"/>
<comment type="caution">
    <text evidence="2">The sequence shown here is derived from an EMBL/GenBank/DDBJ whole genome shotgun (WGS) entry which is preliminary data.</text>
</comment>
<sequence>MTATIAKRRGLRAAKTGPHQRPKSTLIIVAAGRRAGEAAASLRDAAVAVATRSAVPPWRWSSGRFPLR</sequence>
<feature type="region of interest" description="Disordered" evidence="1">
    <location>
        <begin position="1"/>
        <end position="21"/>
    </location>
</feature>
<evidence type="ECO:0000256" key="1">
    <source>
        <dbReference type="SAM" id="MobiDB-lite"/>
    </source>
</evidence>
<dbReference type="AlphaFoldDB" id="A0AAV7UPF5"/>
<dbReference type="Proteomes" id="UP001066276">
    <property type="component" value="Chromosome 3_1"/>
</dbReference>
<name>A0AAV7UPF5_PLEWA</name>
<keyword evidence="3" id="KW-1185">Reference proteome</keyword>
<organism evidence="2 3">
    <name type="scientific">Pleurodeles waltl</name>
    <name type="common">Iberian ribbed newt</name>
    <dbReference type="NCBI Taxonomy" id="8319"/>
    <lineage>
        <taxon>Eukaryota</taxon>
        <taxon>Metazoa</taxon>
        <taxon>Chordata</taxon>
        <taxon>Craniata</taxon>
        <taxon>Vertebrata</taxon>
        <taxon>Euteleostomi</taxon>
        <taxon>Amphibia</taxon>
        <taxon>Batrachia</taxon>
        <taxon>Caudata</taxon>
        <taxon>Salamandroidea</taxon>
        <taxon>Salamandridae</taxon>
        <taxon>Pleurodelinae</taxon>
        <taxon>Pleurodeles</taxon>
    </lineage>
</organism>
<dbReference type="EMBL" id="JANPWB010000005">
    <property type="protein sequence ID" value="KAJ1190647.1"/>
    <property type="molecule type" value="Genomic_DNA"/>
</dbReference>
<accession>A0AAV7UPF5</accession>
<evidence type="ECO:0000313" key="3">
    <source>
        <dbReference type="Proteomes" id="UP001066276"/>
    </source>
</evidence>
<gene>
    <name evidence="2" type="ORF">NDU88_007385</name>
</gene>
<reference evidence="2" key="1">
    <citation type="journal article" date="2022" name="bioRxiv">
        <title>Sequencing and chromosome-scale assembly of the giantPleurodeles waltlgenome.</title>
        <authorList>
            <person name="Brown T."/>
            <person name="Elewa A."/>
            <person name="Iarovenko S."/>
            <person name="Subramanian E."/>
            <person name="Araus A.J."/>
            <person name="Petzold A."/>
            <person name="Susuki M."/>
            <person name="Suzuki K.-i.T."/>
            <person name="Hayashi T."/>
            <person name="Toyoda A."/>
            <person name="Oliveira C."/>
            <person name="Osipova E."/>
            <person name="Leigh N.D."/>
            <person name="Simon A."/>
            <person name="Yun M.H."/>
        </authorList>
    </citation>
    <scope>NUCLEOTIDE SEQUENCE</scope>
    <source>
        <strain evidence="2">20211129_DDA</strain>
        <tissue evidence="2">Liver</tissue>
    </source>
</reference>
<protein>
    <submittedName>
        <fullName evidence="2">Uncharacterized protein</fullName>
    </submittedName>
</protein>